<dbReference type="PROSITE" id="PS00065">
    <property type="entry name" value="D_2_HYDROXYACID_DH_1"/>
    <property type="match status" value="1"/>
</dbReference>
<dbReference type="InterPro" id="IPR029752">
    <property type="entry name" value="D-isomer_DH_CS1"/>
</dbReference>
<dbReference type="InterPro" id="IPR029753">
    <property type="entry name" value="D-isomer_DH_CS"/>
</dbReference>
<keyword evidence="1 3" id="KW-0560">Oxidoreductase</keyword>
<dbReference type="Gene3D" id="3.40.50.720">
    <property type="entry name" value="NAD(P)-binding Rossmann-like Domain"/>
    <property type="match status" value="2"/>
</dbReference>
<evidence type="ECO:0000313" key="6">
    <source>
        <dbReference type="EMBL" id="KAK7093334.1"/>
    </source>
</evidence>
<evidence type="ECO:0000256" key="3">
    <source>
        <dbReference type="RuleBase" id="RU003719"/>
    </source>
</evidence>
<dbReference type="PANTHER" id="PTHR10996">
    <property type="entry name" value="2-HYDROXYACID DEHYDROGENASE-RELATED"/>
    <property type="match status" value="1"/>
</dbReference>
<evidence type="ECO:0000313" key="7">
    <source>
        <dbReference type="Proteomes" id="UP001374579"/>
    </source>
</evidence>
<evidence type="ECO:0000256" key="1">
    <source>
        <dbReference type="ARBA" id="ARBA00023002"/>
    </source>
</evidence>
<proteinExistence type="inferred from homology"/>
<comment type="caution">
    <text evidence="6">The sequence shown here is derived from an EMBL/GenBank/DDBJ whole genome shotgun (WGS) entry which is preliminary data.</text>
</comment>
<dbReference type="EMBL" id="JBAMIC010000019">
    <property type="protein sequence ID" value="KAK7093334.1"/>
    <property type="molecule type" value="Genomic_DNA"/>
</dbReference>
<dbReference type="InterPro" id="IPR006139">
    <property type="entry name" value="D-isomer_2_OHA_DH_cat_dom"/>
</dbReference>
<dbReference type="CDD" id="cd05301">
    <property type="entry name" value="GDH"/>
    <property type="match status" value="1"/>
</dbReference>
<name>A0AAN9G3B7_9CAEN</name>
<dbReference type="InterPro" id="IPR006140">
    <property type="entry name" value="D-isomer_DH_NAD-bd"/>
</dbReference>
<dbReference type="GO" id="GO:0030267">
    <property type="term" value="F:glyoxylate reductase (NADPH) activity"/>
    <property type="evidence" value="ECO:0007669"/>
    <property type="project" value="TreeGrafter"/>
</dbReference>
<dbReference type="PANTHER" id="PTHR10996:SF277">
    <property type="entry name" value="GLYOXYLATE REDUCTASE_HYDROXYPYRUVATE REDUCTASE"/>
    <property type="match status" value="1"/>
</dbReference>
<dbReference type="Proteomes" id="UP001374579">
    <property type="component" value="Unassembled WGS sequence"/>
</dbReference>
<evidence type="ECO:0000256" key="2">
    <source>
        <dbReference type="ARBA" id="ARBA00073306"/>
    </source>
</evidence>
<comment type="similarity">
    <text evidence="3">Belongs to the D-isomer specific 2-hydroxyacid dehydrogenase family.</text>
</comment>
<feature type="domain" description="D-isomer specific 2-hydroxyacid dehydrogenase catalytic" evidence="4">
    <location>
        <begin position="6"/>
        <end position="324"/>
    </location>
</feature>
<dbReference type="InterPro" id="IPR036291">
    <property type="entry name" value="NAD(P)-bd_dom_sf"/>
</dbReference>
<dbReference type="InterPro" id="IPR050223">
    <property type="entry name" value="D-isomer_2-hydroxyacid_DH"/>
</dbReference>
<dbReference type="GO" id="GO:0051287">
    <property type="term" value="F:NAD binding"/>
    <property type="evidence" value="ECO:0007669"/>
    <property type="project" value="InterPro"/>
</dbReference>
<dbReference type="PROSITE" id="PS00671">
    <property type="entry name" value="D_2_HYDROXYACID_DH_3"/>
    <property type="match status" value="1"/>
</dbReference>
<evidence type="ECO:0000259" key="5">
    <source>
        <dbReference type="Pfam" id="PF02826"/>
    </source>
</evidence>
<dbReference type="GO" id="GO:0005829">
    <property type="term" value="C:cytosol"/>
    <property type="evidence" value="ECO:0007669"/>
    <property type="project" value="TreeGrafter"/>
</dbReference>
<dbReference type="SUPFAM" id="SSF51735">
    <property type="entry name" value="NAD(P)-binding Rossmann-fold domains"/>
    <property type="match status" value="1"/>
</dbReference>
<organism evidence="6 7">
    <name type="scientific">Littorina saxatilis</name>
    <dbReference type="NCBI Taxonomy" id="31220"/>
    <lineage>
        <taxon>Eukaryota</taxon>
        <taxon>Metazoa</taxon>
        <taxon>Spiralia</taxon>
        <taxon>Lophotrochozoa</taxon>
        <taxon>Mollusca</taxon>
        <taxon>Gastropoda</taxon>
        <taxon>Caenogastropoda</taxon>
        <taxon>Littorinimorpha</taxon>
        <taxon>Littorinoidea</taxon>
        <taxon>Littorinidae</taxon>
        <taxon>Littorina</taxon>
    </lineage>
</organism>
<feature type="domain" description="D-isomer specific 2-hydroxyacid dehydrogenase NAD-binding" evidence="5">
    <location>
        <begin position="115"/>
        <end position="293"/>
    </location>
</feature>
<dbReference type="AlphaFoldDB" id="A0AAN9G3B7"/>
<dbReference type="Pfam" id="PF00389">
    <property type="entry name" value="2-Hacid_dh"/>
    <property type="match status" value="1"/>
</dbReference>
<accession>A0AAN9G3B7</accession>
<dbReference type="SUPFAM" id="SSF52283">
    <property type="entry name" value="Formate/glycerate dehydrogenase catalytic domain-like"/>
    <property type="match status" value="1"/>
</dbReference>
<reference evidence="6 7" key="1">
    <citation type="submission" date="2024-02" db="EMBL/GenBank/DDBJ databases">
        <title>Chromosome-scale genome assembly of the rough periwinkle Littorina saxatilis.</title>
        <authorList>
            <person name="De Jode A."/>
            <person name="Faria R."/>
            <person name="Formenti G."/>
            <person name="Sims Y."/>
            <person name="Smith T.P."/>
            <person name="Tracey A."/>
            <person name="Wood J.M.D."/>
            <person name="Zagrodzka Z.B."/>
            <person name="Johannesson K."/>
            <person name="Butlin R.K."/>
            <person name="Leder E.H."/>
        </authorList>
    </citation>
    <scope>NUCLEOTIDE SEQUENCE [LARGE SCALE GENOMIC DNA]</scope>
    <source>
        <strain evidence="6">Snail1</strain>
        <tissue evidence="6">Muscle</tissue>
    </source>
</reference>
<dbReference type="Pfam" id="PF02826">
    <property type="entry name" value="2-Hacid_dh_C"/>
    <property type="match status" value="1"/>
</dbReference>
<evidence type="ECO:0000259" key="4">
    <source>
        <dbReference type="Pfam" id="PF00389"/>
    </source>
</evidence>
<dbReference type="GO" id="GO:0008465">
    <property type="term" value="F:hydroxypyruvate reductase (NADH) activity"/>
    <property type="evidence" value="ECO:0007669"/>
    <property type="project" value="TreeGrafter"/>
</dbReference>
<keyword evidence="7" id="KW-1185">Reference proteome</keyword>
<protein>
    <recommendedName>
        <fullName evidence="2">Glyoxylate reductase/hydroxypyruvate reductase</fullName>
    </recommendedName>
</protein>
<dbReference type="FunFam" id="3.40.50.720:FF:000026">
    <property type="entry name" value="Glyoxylate/hydroxypyruvate reductase B"/>
    <property type="match status" value="1"/>
</dbReference>
<sequence>MPKYKVYVTRRIPKPGPAFLKKNDCELTFWDSDDAIPHADLVNNIGENKYDALLCMLTDQVDAAVMDAAGPQLQVIASMSVGYEHIDLDACKERNIKVTNTPNVSTDSVAECTVSLLLFVTRRLKEGIQSVREGRQPEWRPTWLCGYEVTNSVIGIFGLGRIGYGVGKRLLPFGPKKMLYHDVVQVSFAKDIEAEYCETLDEMLGQVDFLCICCNLTPQTRHKINSKTLARMKNTAVIVNTGRGGVINHDDLCVALKNNTIGGAGLDVTEPEPLSKDHPLVGLPNCVITPHMGSNTWDSRDSMSLTAAQCIVSVFNKEKPMGLVA</sequence>
<gene>
    <name evidence="6" type="ORF">V1264_007109</name>
</gene>